<sequence>MAGGLGKGVWRTPRLTKAPGVCDPGGVKPIIPVGSGDDDTLWAVIATAGRKSRVANVYRNRTAALEDRAWRAQQVSAYEDFLRRSEQPVPHYSVAPIRRADLPKKWSPLPALGFLRGQFI</sequence>
<organism evidence="1 2">
    <name type="scientific">Falsiroseomonas stagni DSM 19981</name>
    <dbReference type="NCBI Taxonomy" id="1123062"/>
    <lineage>
        <taxon>Bacteria</taxon>
        <taxon>Pseudomonadati</taxon>
        <taxon>Pseudomonadota</taxon>
        <taxon>Alphaproteobacteria</taxon>
        <taxon>Acetobacterales</taxon>
        <taxon>Roseomonadaceae</taxon>
        <taxon>Falsiroseomonas</taxon>
    </lineage>
</organism>
<dbReference type="EMBL" id="FOSQ01000007">
    <property type="protein sequence ID" value="SFK78573.1"/>
    <property type="molecule type" value="Genomic_DNA"/>
</dbReference>
<gene>
    <name evidence="1" type="ORF">SAMN02745775_107119</name>
</gene>
<accession>A0A1I4CCR2</accession>
<reference evidence="1 2" key="1">
    <citation type="submission" date="2016-10" db="EMBL/GenBank/DDBJ databases">
        <authorList>
            <person name="de Groot N.N."/>
        </authorList>
    </citation>
    <scope>NUCLEOTIDE SEQUENCE [LARGE SCALE GENOMIC DNA]</scope>
    <source>
        <strain evidence="1 2">DSM 19981</strain>
    </source>
</reference>
<proteinExistence type="predicted"/>
<name>A0A1I4CCR2_9PROT</name>
<dbReference type="Proteomes" id="UP000199473">
    <property type="component" value="Unassembled WGS sequence"/>
</dbReference>
<keyword evidence="2" id="KW-1185">Reference proteome</keyword>
<dbReference type="AlphaFoldDB" id="A0A1I4CCR2"/>
<evidence type="ECO:0000313" key="2">
    <source>
        <dbReference type="Proteomes" id="UP000199473"/>
    </source>
</evidence>
<evidence type="ECO:0000313" key="1">
    <source>
        <dbReference type="EMBL" id="SFK78573.1"/>
    </source>
</evidence>
<protein>
    <submittedName>
        <fullName evidence="1">Uncharacterized protein</fullName>
    </submittedName>
</protein>